<keyword evidence="5 16" id="KW-0121">Carboxypeptidase</keyword>
<evidence type="ECO:0000256" key="1">
    <source>
        <dbReference type="ARBA" id="ARBA00003217"/>
    </source>
</evidence>
<name>A0ABW5ZLX3_9BACL</name>
<evidence type="ECO:0000256" key="12">
    <source>
        <dbReference type="ARBA" id="ARBA00034000"/>
    </source>
</evidence>
<dbReference type="InterPro" id="IPR012907">
    <property type="entry name" value="Peptidase_S11_C"/>
</dbReference>
<evidence type="ECO:0000256" key="5">
    <source>
        <dbReference type="ARBA" id="ARBA00022645"/>
    </source>
</evidence>
<dbReference type="EMBL" id="JBHUPG010000027">
    <property type="protein sequence ID" value="MFD2913053.1"/>
    <property type="molecule type" value="Genomic_DNA"/>
</dbReference>
<comment type="caution">
    <text evidence="16">The sequence shown here is derived from an EMBL/GenBank/DDBJ whole genome shotgun (WGS) entry which is preliminary data.</text>
</comment>
<comment type="function">
    <text evidence="1">Removes C-terminal D-alanyl residues from sugar-peptide cell wall precursors.</text>
</comment>
<keyword evidence="8 16" id="KW-0378">Hydrolase</keyword>
<dbReference type="InterPro" id="IPR012338">
    <property type="entry name" value="Beta-lactam/transpept-like"/>
</dbReference>
<comment type="pathway">
    <text evidence="2">Cell wall biogenesis; peptidoglycan biosynthesis.</text>
</comment>
<gene>
    <name evidence="16" type="ORF">ACFS5P_14295</name>
</gene>
<dbReference type="PANTHER" id="PTHR21581">
    <property type="entry name" value="D-ALANYL-D-ALANINE CARBOXYPEPTIDASE"/>
    <property type="match status" value="1"/>
</dbReference>
<keyword evidence="10" id="KW-0573">Peptidoglycan synthesis</keyword>
<dbReference type="InterPro" id="IPR015956">
    <property type="entry name" value="Peniciliin-bd_prot_C_sf"/>
</dbReference>
<keyword evidence="9" id="KW-0133">Cell shape</keyword>
<evidence type="ECO:0000256" key="6">
    <source>
        <dbReference type="ARBA" id="ARBA00022670"/>
    </source>
</evidence>
<evidence type="ECO:0000256" key="3">
    <source>
        <dbReference type="ARBA" id="ARBA00007164"/>
    </source>
</evidence>
<keyword evidence="7 14" id="KW-0732">Signal</keyword>
<evidence type="ECO:0000256" key="8">
    <source>
        <dbReference type="ARBA" id="ARBA00022801"/>
    </source>
</evidence>
<comment type="catalytic activity">
    <reaction evidence="12">
        <text>Preferential cleavage: (Ac)2-L-Lys-D-Ala-|-D-Ala. Also transpeptidation of peptidyl-alanyl moieties that are N-acyl substituents of D-alanine.</text>
        <dbReference type="EC" id="3.4.16.4"/>
    </reaction>
</comment>
<dbReference type="Gene3D" id="3.40.710.10">
    <property type="entry name" value="DD-peptidase/beta-lactamase superfamily"/>
    <property type="match status" value="1"/>
</dbReference>
<dbReference type="InterPro" id="IPR037167">
    <property type="entry name" value="Peptidase_S11_C_sf"/>
</dbReference>
<dbReference type="Gene3D" id="2.60.410.10">
    <property type="entry name" value="D-Ala-D-Ala carboxypeptidase, C-terminal domain"/>
    <property type="match status" value="1"/>
</dbReference>
<dbReference type="Proteomes" id="UP001597561">
    <property type="component" value="Unassembled WGS sequence"/>
</dbReference>
<comment type="similarity">
    <text evidence="3 13">Belongs to the peptidase S11 family.</text>
</comment>
<evidence type="ECO:0000256" key="10">
    <source>
        <dbReference type="ARBA" id="ARBA00022984"/>
    </source>
</evidence>
<evidence type="ECO:0000313" key="16">
    <source>
        <dbReference type="EMBL" id="MFD2913053.1"/>
    </source>
</evidence>
<keyword evidence="6" id="KW-0645">Protease</keyword>
<feature type="chain" id="PRO_5047188038" description="serine-type D-Ala-D-Ala carboxypeptidase" evidence="14">
    <location>
        <begin position="24"/>
        <end position="381"/>
    </location>
</feature>
<organism evidence="16 17">
    <name type="scientific">Jeotgalibacillus terrae</name>
    <dbReference type="NCBI Taxonomy" id="587735"/>
    <lineage>
        <taxon>Bacteria</taxon>
        <taxon>Bacillati</taxon>
        <taxon>Bacillota</taxon>
        <taxon>Bacilli</taxon>
        <taxon>Bacillales</taxon>
        <taxon>Caryophanaceae</taxon>
        <taxon>Jeotgalibacillus</taxon>
    </lineage>
</organism>
<accession>A0ABW5ZLX3</accession>
<feature type="signal peptide" evidence="14">
    <location>
        <begin position="1"/>
        <end position="23"/>
    </location>
</feature>
<dbReference type="Pfam" id="PF00768">
    <property type="entry name" value="Peptidase_S11"/>
    <property type="match status" value="1"/>
</dbReference>
<dbReference type="SMART" id="SM00936">
    <property type="entry name" value="PBP5_C"/>
    <property type="match status" value="1"/>
</dbReference>
<evidence type="ECO:0000256" key="7">
    <source>
        <dbReference type="ARBA" id="ARBA00022729"/>
    </source>
</evidence>
<evidence type="ECO:0000256" key="2">
    <source>
        <dbReference type="ARBA" id="ARBA00004752"/>
    </source>
</evidence>
<evidence type="ECO:0000256" key="9">
    <source>
        <dbReference type="ARBA" id="ARBA00022960"/>
    </source>
</evidence>
<dbReference type="SUPFAM" id="SSF69189">
    <property type="entry name" value="Penicillin-binding protein associated domain"/>
    <property type="match status" value="1"/>
</dbReference>
<sequence>MLKKIMFLFCLTLFICLQSQSSAAEPAFDNIKSGILIDADSGMVIYDQNSSEKLPPASMTKIATLLLIMEEVNSGSLKWDDKVTTSSTAAGMGGSQIYLKEGETMTVRELIKAISIASANDASVALAEHIAGTEEAFVSKMNQKAEELGLKNTHFKNVTGLPDEGHVSSAMDMARLAMELLTHEEITEFTGTYDDYLRQDENPFWLVNTNKLIRSYPGADGLKTGFTNEAKYCLTATAKRGDMRLISVVFGAPSSKERNQVSSDILNYGFKNYVTKTFNQKGEVLAEAAINKGSAEKIHAELKNSLKIIEKKNEKAQYTRKLTVYKKLDAPINKGQEVGYVSLHKNGKEISKELLISSKHIKKADWTDLFRRSWKRVLYAE</sequence>
<dbReference type="RefSeq" id="WP_380269785.1">
    <property type="nucleotide sequence ID" value="NZ_JAFBDK010000001.1"/>
</dbReference>
<reference evidence="17" key="1">
    <citation type="journal article" date="2019" name="Int. J. Syst. Evol. Microbiol.">
        <title>The Global Catalogue of Microorganisms (GCM) 10K type strain sequencing project: providing services to taxonomists for standard genome sequencing and annotation.</title>
        <authorList>
            <consortium name="The Broad Institute Genomics Platform"/>
            <consortium name="The Broad Institute Genome Sequencing Center for Infectious Disease"/>
            <person name="Wu L."/>
            <person name="Ma J."/>
        </authorList>
    </citation>
    <scope>NUCLEOTIDE SEQUENCE [LARGE SCALE GENOMIC DNA]</scope>
    <source>
        <strain evidence="17">KCTC 13528</strain>
    </source>
</reference>
<dbReference type="Pfam" id="PF07943">
    <property type="entry name" value="PBP5_C"/>
    <property type="match status" value="1"/>
</dbReference>
<dbReference type="PANTHER" id="PTHR21581:SF6">
    <property type="entry name" value="TRAFFICKING PROTEIN PARTICLE COMPLEX SUBUNIT 12"/>
    <property type="match status" value="1"/>
</dbReference>
<keyword evidence="11" id="KW-0961">Cell wall biogenesis/degradation</keyword>
<evidence type="ECO:0000256" key="11">
    <source>
        <dbReference type="ARBA" id="ARBA00023316"/>
    </source>
</evidence>
<feature type="domain" description="Peptidase S11 D-Ala-D-Ala carboxypeptidase A C-terminal" evidence="15">
    <location>
        <begin position="273"/>
        <end position="363"/>
    </location>
</feature>
<evidence type="ECO:0000259" key="15">
    <source>
        <dbReference type="SMART" id="SM00936"/>
    </source>
</evidence>
<protein>
    <recommendedName>
        <fullName evidence="4">serine-type D-Ala-D-Ala carboxypeptidase</fullName>
        <ecNumber evidence="4">3.4.16.4</ecNumber>
    </recommendedName>
</protein>
<dbReference type="EC" id="3.4.16.4" evidence="4"/>
<proteinExistence type="inferred from homology"/>
<dbReference type="GO" id="GO:0004180">
    <property type="term" value="F:carboxypeptidase activity"/>
    <property type="evidence" value="ECO:0007669"/>
    <property type="project" value="UniProtKB-KW"/>
</dbReference>
<evidence type="ECO:0000256" key="14">
    <source>
        <dbReference type="SAM" id="SignalP"/>
    </source>
</evidence>
<evidence type="ECO:0000256" key="13">
    <source>
        <dbReference type="RuleBase" id="RU004016"/>
    </source>
</evidence>
<dbReference type="PRINTS" id="PR00725">
    <property type="entry name" value="DADACBPTASE1"/>
</dbReference>
<dbReference type="InterPro" id="IPR001967">
    <property type="entry name" value="Peptidase_S11_N"/>
</dbReference>
<dbReference type="SUPFAM" id="SSF56601">
    <property type="entry name" value="beta-lactamase/transpeptidase-like"/>
    <property type="match status" value="1"/>
</dbReference>
<dbReference type="InterPro" id="IPR018044">
    <property type="entry name" value="Peptidase_S11"/>
</dbReference>
<evidence type="ECO:0000313" key="17">
    <source>
        <dbReference type="Proteomes" id="UP001597561"/>
    </source>
</evidence>
<keyword evidence="17" id="KW-1185">Reference proteome</keyword>
<evidence type="ECO:0000256" key="4">
    <source>
        <dbReference type="ARBA" id="ARBA00012448"/>
    </source>
</evidence>